<evidence type="ECO:0000313" key="2">
    <source>
        <dbReference type="EMBL" id="CEH11773.1"/>
    </source>
</evidence>
<accession>A0A0P1B9H5</accession>
<evidence type="ECO:0000313" key="3">
    <source>
        <dbReference type="Proteomes" id="UP000054845"/>
    </source>
</evidence>
<protein>
    <submittedName>
        <fullName evidence="2">Uncharacterized protein</fullName>
    </submittedName>
</protein>
<name>A0A0P1B9H5_9BASI</name>
<feature type="region of interest" description="Disordered" evidence="1">
    <location>
        <begin position="29"/>
        <end position="70"/>
    </location>
</feature>
<organism evidence="2 3">
    <name type="scientific">Ceraceosorus bombacis</name>
    <dbReference type="NCBI Taxonomy" id="401625"/>
    <lineage>
        <taxon>Eukaryota</taxon>
        <taxon>Fungi</taxon>
        <taxon>Dikarya</taxon>
        <taxon>Basidiomycota</taxon>
        <taxon>Ustilaginomycotina</taxon>
        <taxon>Exobasidiomycetes</taxon>
        <taxon>Ceraceosorales</taxon>
        <taxon>Ceraceosoraceae</taxon>
        <taxon>Ceraceosorus</taxon>
    </lineage>
</organism>
<dbReference type="Proteomes" id="UP000054845">
    <property type="component" value="Unassembled WGS sequence"/>
</dbReference>
<sequence>MKGSSRANEEDDDAPKARNCADLAQASVFAAQRKSPSRDVSQSGLRVGSRGLQKGSAARANGTAWQPAVA</sequence>
<keyword evidence="3" id="KW-1185">Reference proteome</keyword>
<dbReference type="EMBL" id="CCYA01000065">
    <property type="protein sequence ID" value="CEH11773.1"/>
    <property type="molecule type" value="Genomic_DNA"/>
</dbReference>
<dbReference type="AlphaFoldDB" id="A0A0P1B9H5"/>
<proteinExistence type="predicted"/>
<reference evidence="2 3" key="1">
    <citation type="submission" date="2014-09" db="EMBL/GenBank/DDBJ databases">
        <authorList>
            <person name="Magalhaes I.L.F."/>
            <person name="Oliveira U."/>
            <person name="Santos F.R."/>
            <person name="Vidigal T.H.D.A."/>
            <person name="Brescovit A.D."/>
            <person name="Santos A.J."/>
        </authorList>
    </citation>
    <scope>NUCLEOTIDE SEQUENCE [LARGE SCALE GENOMIC DNA]</scope>
</reference>
<evidence type="ECO:0000256" key="1">
    <source>
        <dbReference type="SAM" id="MobiDB-lite"/>
    </source>
</evidence>